<dbReference type="Pfam" id="PF00583">
    <property type="entry name" value="Acetyltransf_1"/>
    <property type="match status" value="1"/>
</dbReference>
<dbReference type="RefSeq" id="WP_144237839.1">
    <property type="nucleotide sequence ID" value="NZ_VJWA01000002.1"/>
</dbReference>
<dbReference type="OrthoDB" id="143110at2"/>
<organism evidence="4 5">
    <name type="scientific">Glacieibacterium frigidum</name>
    <dbReference type="NCBI Taxonomy" id="2593303"/>
    <lineage>
        <taxon>Bacteria</taxon>
        <taxon>Pseudomonadati</taxon>
        <taxon>Pseudomonadota</taxon>
        <taxon>Alphaproteobacteria</taxon>
        <taxon>Sphingomonadales</taxon>
        <taxon>Sphingosinicellaceae</taxon>
        <taxon>Glacieibacterium</taxon>
    </lineage>
</organism>
<name>A0A552U8U0_9SPHN</name>
<keyword evidence="5" id="KW-1185">Reference proteome</keyword>
<reference evidence="4 5" key="1">
    <citation type="submission" date="2019-07" db="EMBL/GenBank/DDBJ databases">
        <title>Novel species isolated from glacier.</title>
        <authorList>
            <person name="Liu Q."/>
            <person name="Xin Y.-H."/>
        </authorList>
    </citation>
    <scope>NUCLEOTIDE SEQUENCE [LARGE SCALE GENOMIC DNA]</scope>
    <source>
        <strain evidence="4 5">LB1R16</strain>
    </source>
</reference>
<sequence length="170" mass="19055">MTVTYRDGVVADAEAVHAMYRESFDAIFGHLYSPENFEAYISTQGPDAFAAQLADPAYPFRLAEQDGALVGFAKLGPPSLPYDPSGRICIELRQLYLLDAAKGTGVANTLMDWTLAEARARGAVELWLSVFSGNPRARRFYERWGFEEILRFDFMVGDHADDEYLCRLVL</sequence>
<feature type="domain" description="N-acetyltransferase" evidence="3">
    <location>
        <begin position="3"/>
        <end position="167"/>
    </location>
</feature>
<evidence type="ECO:0000256" key="2">
    <source>
        <dbReference type="ARBA" id="ARBA00023315"/>
    </source>
</evidence>
<dbReference type="AlphaFoldDB" id="A0A552U8U0"/>
<accession>A0A552U8U0</accession>
<evidence type="ECO:0000259" key="3">
    <source>
        <dbReference type="PROSITE" id="PS51186"/>
    </source>
</evidence>
<comment type="caution">
    <text evidence="4">The sequence shown here is derived from an EMBL/GenBank/DDBJ whole genome shotgun (WGS) entry which is preliminary data.</text>
</comment>
<keyword evidence="2" id="KW-0012">Acyltransferase</keyword>
<protein>
    <submittedName>
        <fullName evidence="4">GNAT family N-acetyltransferase</fullName>
    </submittedName>
</protein>
<dbReference type="InterPro" id="IPR050832">
    <property type="entry name" value="Bact_Acetyltransf"/>
</dbReference>
<dbReference type="PANTHER" id="PTHR43877:SF2">
    <property type="entry name" value="AMINOALKYLPHOSPHONATE N-ACETYLTRANSFERASE-RELATED"/>
    <property type="match status" value="1"/>
</dbReference>
<dbReference type="PROSITE" id="PS51186">
    <property type="entry name" value="GNAT"/>
    <property type="match status" value="1"/>
</dbReference>
<dbReference type="InterPro" id="IPR000182">
    <property type="entry name" value="GNAT_dom"/>
</dbReference>
<dbReference type="InterPro" id="IPR016181">
    <property type="entry name" value="Acyl_CoA_acyltransferase"/>
</dbReference>
<dbReference type="SUPFAM" id="SSF55729">
    <property type="entry name" value="Acyl-CoA N-acyltransferases (Nat)"/>
    <property type="match status" value="1"/>
</dbReference>
<dbReference type="Gene3D" id="3.40.630.30">
    <property type="match status" value="1"/>
</dbReference>
<dbReference type="CDD" id="cd04301">
    <property type="entry name" value="NAT_SF"/>
    <property type="match status" value="1"/>
</dbReference>
<keyword evidence="1 4" id="KW-0808">Transferase</keyword>
<proteinExistence type="predicted"/>
<gene>
    <name evidence="4" type="ORF">FMM06_13150</name>
</gene>
<dbReference type="GO" id="GO:0016747">
    <property type="term" value="F:acyltransferase activity, transferring groups other than amino-acyl groups"/>
    <property type="evidence" value="ECO:0007669"/>
    <property type="project" value="InterPro"/>
</dbReference>
<evidence type="ECO:0000256" key="1">
    <source>
        <dbReference type="ARBA" id="ARBA00022679"/>
    </source>
</evidence>
<evidence type="ECO:0000313" key="4">
    <source>
        <dbReference type="EMBL" id="TRW14633.1"/>
    </source>
</evidence>
<dbReference type="Proteomes" id="UP000317894">
    <property type="component" value="Unassembled WGS sequence"/>
</dbReference>
<dbReference type="EMBL" id="VJWA01000002">
    <property type="protein sequence ID" value="TRW14633.1"/>
    <property type="molecule type" value="Genomic_DNA"/>
</dbReference>
<evidence type="ECO:0000313" key="5">
    <source>
        <dbReference type="Proteomes" id="UP000317894"/>
    </source>
</evidence>
<dbReference type="PANTHER" id="PTHR43877">
    <property type="entry name" value="AMINOALKYLPHOSPHONATE N-ACETYLTRANSFERASE-RELATED-RELATED"/>
    <property type="match status" value="1"/>
</dbReference>